<dbReference type="EC" id="2.3.1.48" evidence="3 8"/>
<dbReference type="GO" id="GO:0005634">
    <property type="term" value="C:nucleus"/>
    <property type="evidence" value="ECO:0007669"/>
    <property type="project" value="UniProtKB-SubCell"/>
</dbReference>
<dbReference type="Gene3D" id="1.10.10.10">
    <property type="entry name" value="Winged helix-like DNA-binding domain superfamily/Winged helix DNA-binding domain"/>
    <property type="match status" value="1"/>
</dbReference>
<evidence type="ECO:0000256" key="2">
    <source>
        <dbReference type="ARBA" id="ARBA00010107"/>
    </source>
</evidence>
<dbReference type="Proteomes" id="UP001558652">
    <property type="component" value="Unassembled WGS sequence"/>
</dbReference>
<keyword evidence="12" id="KW-1185">Reference proteome</keyword>
<evidence type="ECO:0000313" key="12">
    <source>
        <dbReference type="Proteomes" id="UP001558652"/>
    </source>
</evidence>
<keyword evidence="4" id="KW-0808">Transferase</keyword>
<sequence length="381" mass="44812">AEIIQKRFNESVNRYEYYVHYEGLNRRLDEWVPFARLEPPHEETQPKEKTDTEETDRKITRNQKKIQDENNESEGFFQVESASDPLEKEHEALTKVKYIDCIQFGTHEIDTWYFSPYPDEYGKQSKLWICEYCLKYMRLEKTYRYHLRECVCWHPPGKEIYRKGTLSIHETDPCEHKLYCQNLCLLAKLFLDHKTIFFDVEPFLFYILCEVGKHGSHLVGYFSKEKDSPDGNNVACILTLPPFQRQGYGKLLIAFSYELSKLEGIVGSPEKPLSDLGQLSYRSYWSWVLLDILKDFRGTITIQELSDMTSITEADIILTLQSMNMLKYWDGSDVICVTPKFVEEHILSAQFKRPRLTVDTSALCWEPPKKHDDDDNESDVN</sequence>
<name>A0ABD0YG33_9HEMI</name>
<evidence type="ECO:0000256" key="5">
    <source>
        <dbReference type="ARBA" id="ARBA00022990"/>
    </source>
</evidence>
<dbReference type="GO" id="GO:0061733">
    <property type="term" value="F:protein-lysine-acetyltransferase activity"/>
    <property type="evidence" value="ECO:0007669"/>
    <property type="project" value="UniProtKB-EC"/>
</dbReference>
<dbReference type="InterPro" id="IPR002717">
    <property type="entry name" value="HAT_MYST-type"/>
</dbReference>
<dbReference type="AlphaFoldDB" id="A0ABD0YG33"/>
<dbReference type="Pfam" id="PF01853">
    <property type="entry name" value="MOZ_SAS"/>
    <property type="match status" value="1"/>
</dbReference>
<evidence type="ECO:0000256" key="4">
    <source>
        <dbReference type="ARBA" id="ARBA00022679"/>
    </source>
</evidence>
<dbReference type="FunFam" id="1.10.10.10:FF:000022">
    <property type="entry name" value="Histone acetyltransferase"/>
    <property type="match status" value="1"/>
</dbReference>
<evidence type="ECO:0000313" key="11">
    <source>
        <dbReference type="EMBL" id="KAL1130260.1"/>
    </source>
</evidence>
<dbReference type="Gene3D" id="2.30.30.140">
    <property type="match status" value="1"/>
</dbReference>
<evidence type="ECO:0000256" key="3">
    <source>
        <dbReference type="ARBA" id="ARBA00013184"/>
    </source>
</evidence>
<dbReference type="Gene3D" id="3.30.60.60">
    <property type="entry name" value="N-acetyl transferase-like"/>
    <property type="match status" value="1"/>
</dbReference>
<accession>A0ABD0YG33</accession>
<dbReference type="PANTHER" id="PTHR10615:SF82">
    <property type="entry name" value="HISTONE ACETYLTRANSFERASE KAT8"/>
    <property type="match status" value="1"/>
</dbReference>
<evidence type="ECO:0000256" key="8">
    <source>
        <dbReference type="RuleBase" id="RU361211"/>
    </source>
</evidence>
<dbReference type="GO" id="GO:0140861">
    <property type="term" value="P:DNA repair-dependent chromatin remodeling"/>
    <property type="evidence" value="ECO:0007669"/>
    <property type="project" value="UniProtKB-ARBA"/>
</dbReference>
<dbReference type="SUPFAM" id="SSF54160">
    <property type="entry name" value="Chromo domain-like"/>
    <property type="match status" value="1"/>
</dbReference>
<dbReference type="PANTHER" id="PTHR10615">
    <property type="entry name" value="HISTONE ACETYLTRANSFERASE"/>
    <property type="match status" value="1"/>
</dbReference>
<feature type="active site" description="Proton donor/acceptor" evidence="7">
    <location>
        <position position="270"/>
    </location>
</feature>
<evidence type="ECO:0000256" key="6">
    <source>
        <dbReference type="ARBA" id="ARBA00023242"/>
    </source>
</evidence>
<dbReference type="Gene3D" id="3.40.630.30">
    <property type="match status" value="1"/>
</dbReference>
<feature type="compositionally biased region" description="Basic and acidic residues" evidence="9">
    <location>
        <begin position="38"/>
        <end position="59"/>
    </location>
</feature>
<dbReference type="InterPro" id="IPR050603">
    <property type="entry name" value="MYST_HAT"/>
</dbReference>
<feature type="non-terminal residue" evidence="11">
    <location>
        <position position="1"/>
    </location>
</feature>
<dbReference type="Pfam" id="PF17772">
    <property type="entry name" value="zf-MYST"/>
    <property type="match status" value="1"/>
</dbReference>
<evidence type="ECO:0000256" key="9">
    <source>
        <dbReference type="SAM" id="MobiDB-lite"/>
    </source>
</evidence>
<dbReference type="CDD" id="cd04301">
    <property type="entry name" value="NAT_SF"/>
    <property type="match status" value="1"/>
</dbReference>
<dbReference type="InterPro" id="IPR036388">
    <property type="entry name" value="WH-like_DNA-bd_sf"/>
</dbReference>
<dbReference type="FunFam" id="3.30.60.60:FF:000001">
    <property type="entry name" value="Histone acetyltransferase"/>
    <property type="match status" value="1"/>
</dbReference>
<dbReference type="EMBL" id="JBFDAA010000008">
    <property type="protein sequence ID" value="KAL1130260.1"/>
    <property type="molecule type" value="Genomic_DNA"/>
</dbReference>
<dbReference type="InterPro" id="IPR016181">
    <property type="entry name" value="Acyl_CoA_acyltransferase"/>
</dbReference>
<dbReference type="GO" id="GO:0005705">
    <property type="term" value="C:polytene chromosome interband"/>
    <property type="evidence" value="ECO:0007669"/>
    <property type="project" value="UniProtKB-ARBA"/>
</dbReference>
<feature type="region of interest" description="Disordered" evidence="9">
    <location>
        <begin position="38"/>
        <end position="78"/>
    </location>
</feature>
<proteinExistence type="inferred from homology"/>
<dbReference type="Pfam" id="PF11717">
    <property type="entry name" value="Tudor-knot"/>
    <property type="match status" value="1"/>
</dbReference>
<comment type="caution">
    <text evidence="11">The sequence shown here is derived from an EMBL/GenBank/DDBJ whole genome shotgun (WGS) entry which is preliminary data.</text>
</comment>
<evidence type="ECO:0000256" key="7">
    <source>
        <dbReference type="PIRSR" id="PIRSR602717-51"/>
    </source>
</evidence>
<dbReference type="InterPro" id="IPR016197">
    <property type="entry name" value="Chromo-like_dom_sf"/>
</dbReference>
<protein>
    <recommendedName>
        <fullName evidence="3 8">Histone acetyltransferase</fullName>
        <ecNumber evidence="3 8">2.3.1.48</ecNumber>
    </recommendedName>
</protein>
<dbReference type="SUPFAM" id="SSF55729">
    <property type="entry name" value="Acyl-CoA N-acyltransferases (Nat)"/>
    <property type="match status" value="1"/>
</dbReference>
<comment type="similarity">
    <text evidence="2 8">Belongs to the MYST (SAS/MOZ) family.</text>
</comment>
<keyword evidence="5" id="KW-0007">Acetylation</keyword>
<keyword evidence="6 8" id="KW-0539">Nucleus</keyword>
<evidence type="ECO:0000259" key="10">
    <source>
        <dbReference type="PROSITE" id="PS51726"/>
    </source>
</evidence>
<dbReference type="FunFam" id="3.40.630.30:FF:000002">
    <property type="entry name" value="Histone acetyltransferase"/>
    <property type="match status" value="1"/>
</dbReference>
<dbReference type="InterPro" id="IPR040706">
    <property type="entry name" value="Zf-MYST"/>
</dbReference>
<dbReference type="PROSITE" id="PS51726">
    <property type="entry name" value="MYST_HAT"/>
    <property type="match status" value="1"/>
</dbReference>
<dbReference type="InterPro" id="IPR025995">
    <property type="entry name" value="Tudor-knot"/>
</dbReference>
<comment type="subcellular location">
    <subcellularLocation>
        <location evidence="1 8">Nucleus</location>
    </subcellularLocation>
</comment>
<comment type="catalytic activity">
    <reaction evidence="8">
        <text>L-lysyl-[protein] + acetyl-CoA = N(6)-acetyl-L-lysyl-[protein] + CoA + H(+)</text>
        <dbReference type="Rhea" id="RHEA:45948"/>
        <dbReference type="Rhea" id="RHEA-COMP:9752"/>
        <dbReference type="Rhea" id="RHEA-COMP:10731"/>
        <dbReference type="ChEBI" id="CHEBI:15378"/>
        <dbReference type="ChEBI" id="CHEBI:29969"/>
        <dbReference type="ChEBI" id="CHEBI:57287"/>
        <dbReference type="ChEBI" id="CHEBI:57288"/>
        <dbReference type="ChEBI" id="CHEBI:61930"/>
        <dbReference type="EC" id="2.3.1.48"/>
    </reaction>
</comment>
<reference evidence="11 12" key="1">
    <citation type="submission" date="2024-07" db="EMBL/GenBank/DDBJ databases">
        <title>Chromosome-level genome assembly of the water stick insect Ranatra chinensis (Heteroptera: Nepidae).</title>
        <authorList>
            <person name="Liu X."/>
        </authorList>
    </citation>
    <scope>NUCLEOTIDE SEQUENCE [LARGE SCALE GENOMIC DNA]</scope>
    <source>
        <strain evidence="11">Cailab_2021Rc</strain>
        <tissue evidence="11">Muscle</tissue>
    </source>
</reference>
<evidence type="ECO:0000256" key="1">
    <source>
        <dbReference type="ARBA" id="ARBA00004123"/>
    </source>
</evidence>
<gene>
    <name evidence="11" type="ORF">AAG570_013198</name>
</gene>
<organism evidence="11 12">
    <name type="scientific">Ranatra chinensis</name>
    <dbReference type="NCBI Taxonomy" id="642074"/>
    <lineage>
        <taxon>Eukaryota</taxon>
        <taxon>Metazoa</taxon>
        <taxon>Ecdysozoa</taxon>
        <taxon>Arthropoda</taxon>
        <taxon>Hexapoda</taxon>
        <taxon>Insecta</taxon>
        <taxon>Pterygota</taxon>
        <taxon>Neoptera</taxon>
        <taxon>Paraneoptera</taxon>
        <taxon>Hemiptera</taxon>
        <taxon>Heteroptera</taxon>
        <taxon>Panheteroptera</taxon>
        <taxon>Nepomorpha</taxon>
        <taxon>Nepidae</taxon>
        <taxon>Ranatrinae</taxon>
        <taxon>Ranatra</taxon>
    </lineage>
</organism>
<feature type="domain" description="MYST-type HAT" evidence="10">
    <location>
        <begin position="94"/>
        <end position="367"/>
    </location>
</feature>